<dbReference type="EMBL" id="DTGZ01000001">
    <property type="protein sequence ID" value="HGV96673.1"/>
    <property type="molecule type" value="Genomic_DNA"/>
</dbReference>
<protein>
    <submittedName>
        <fullName evidence="5">ATP-binding cassette domain-containing protein</fullName>
    </submittedName>
</protein>
<dbReference type="InterPro" id="IPR027417">
    <property type="entry name" value="P-loop_NTPase"/>
</dbReference>
<evidence type="ECO:0000259" key="4">
    <source>
        <dbReference type="PROSITE" id="PS50893"/>
    </source>
</evidence>
<dbReference type="SMART" id="SM00382">
    <property type="entry name" value="AAA"/>
    <property type="match status" value="1"/>
</dbReference>
<dbReference type="InterPro" id="IPR017871">
    <property type="entry name" value="ABC_transporter-like_CS"/>
</dbReference>
<dbReference type="Gene3D" id="3.40.50.300">
    <property type="entry name" value="P-loop containing nucleotide triphosphate hydrolases"/>
    <property type="match status" value="1"/>
</dbReference>
<comment type="caution">
    <text evidence="5">The sequence shown here is derived from an EMBL/GenBank/DDBJ whole genome shotgun (WGS) entry which is preliminary data.</text>
</comment>
<dbReference type="PROSITE" id="PS00211">
    <property type="entry name" value="ABC_TRANSPORTER_1"/>
    <property type="match status" value="1"/>
</dbReference>
<evidence type="ECO:0000313" key="5">
    <source>
        <dbReference type="EMBL" id="HGV96673.1"/>
    </source>
</evidence>
<dbReference type="PROSITE" id="PS50893">
    <property type="entry name" value="ABC_TRANSPORTER_2"/>
    <property type="match status" value="1"/>
</dbReference>
<dbReference type="PANTHER" id="PTHR43023">
    <property type="entry name" value="PROTEIN TRIGALACTOSYLDIACYLGLYCEROL 3, CHLOROPLASTIC"/>
    <property type="match status" value="1"/>
</dbReference>
<gene>
    <name evidence="5" type="ORF">ENV60_00015</name>
</gene>
<proteinExistence type="predicted"/>
<dbReference type="InterPro" id="IPR003593">
    <property type="entry name" value="AAA+_ATPase"/>
</dbReference>
<evidence type="ECO:0000256" key="1">
    <source>
        <dbReference type="ARBA" id="ARBA00022448"/>
    </source>
</evidence>
<evidence type="ECO:0000256" key="3">
    <source>
        <dbReference type="ARBA" id="ARBA00022840"/>
    </source>
</evidence>
<keyword evidence="2" id="KW-0547">Nucleotide-binding</keyword>
<keyword evidence="3 5" id="KW-0067">ATP-binding</keyword>
<evidence type="ECO:0000256" key="2">
    <source>
        <dbReference type="ARBA" id="ARBA00022741"/>
    </source>
</evidence>
<dbReference type="Pfam" id="PF00005">
    <property type="entry name" value="ABC_tran"/>
    <property type="match status" value="1"/>
</dbReference>
<dbReference type="InterPro" id="IPR003439">
    <property type="entry name" value="ABC_transporter-like_ATP-bd"/>
</dbReference>
<reference evidence="5" key="1">
    <citation type="journal article" date="2020" name="mSystems">
        <title>Genome- and Community-Level Interaction Insights into Carbon Utilization and Element Cycling Functions of Hydrothermarchaeota in Hydrothermal Sediment.</title>
        <authorList>
            <person name="Zhou Z."/>
            <person name="Liu Y."/>
            <person name="Xu W."/>
            <person name="Pan J."/>
            <person name="Luo Z.H."/>
            <person name="Li M."/>
        </authorList>
    </citation>
    <scope>NUCLEOTIDE SEQUENCE [LARGE SCALE GENOMIC DNA]</scope>
    <source>
        <strain evidence="5">SpSt-774</strain>
    </source>
</reference>
<feature type="domain" description="ABC transporter" evidence="4">
    <location>
        <begin position="2"/>
        <end position="227"/>
    </location>
</feature>
<accession>A0A7C4X8K7</accession>
<sequence length="228" mass="25613">MIEIREISKRFNGNVVLDRVNLTIKDASLIVILGPSGTGKTVLLKSILGLIPIDGGDVLYDRRSIFALKPGEIYEFRKQVGFVFQSAALFDSMTVYENIALPILEHTSLSTKEVRERVKKILEVVGLPNREKLYPGSLSGGMKRLVAIGRAIALEPKYIFYDEPTTGLDPVMRDRIVQLIINLKRDYKKTGIVVTHDLETAEAVGDEIYMLKNGKISKLEKVEKRFYG</sequence>
<dbReference type="GO" id="GO:0016887">
    <property type="term" value="F:ATP hydrolysis activity"/>
    <property type="evidence" value="ECO:0007669"/>
    <property type="project" value="InterPro"/>
</dbReference>
<dbReference type="PANTHER" id="PTHR43023:SF6">
    <property type="entry name" value="INTERMEMBRANE PHOSPHOLIPID TRANSPORT SYSTEM ATP-BINDING PROTEIN MLAF"/>
    <property type="match status" value="1"/>
</dbReference>
<dbReference type="GO" id="GO:0005524">
    <property type="term" value="F:ATP binding"/>
    <property type="evidence" value="ECO:0007669"/>
    <property type="project" value="UniProtKB-KW"/>
</dbReference>
<dbReference type="AlphaFoldDB" id="A0A7C4X8K7"/>
<name>A0A7C4X8K7_UNCW3</name>
<organism evidence="5">
    <name type="scientific">candidate division WOR-3 bacterium</name>
    <dbReference type="NCBI Taxonomy" id="2052148"/>
    <lineage>
        <taxon>Bacteria</taxon>
        <taxon>Bacteria division WOR-3</taxon>
    </lineage>
</organism>
<dbReference type="SUPFAM" id="SSF52540">
    <property type="entry name" value="P-loop containing nucleoside triphosphate hydrolases"/>
    <property type="match status" value="1"/>
</dbReference>
<keyword evidence="1" id="KW-0813">Transport</keyword>